<evidence type="ECO:0000313" key="3">
    <source>
        <dbReference type="Proteomes" id="UP000318478"/>
    </source>
</evidence>
<gene>
    <name evidence="2" type="ORF">Pla123a_45380</name>
</gene>
<keyword evidence="1" id="KW-0812">Transmembrane</keyword>
<keyword evidence="3" id="KW-1185">Reference proteome</keyword>
<dbReference type="OrthoDB" id="289075at2"/>
<reference evidence="2 3" key="1">
    <citation type="submission" date="2019-02" db="EMBL/GenBank/DDBJ databases">
        <title>Deep-cultivation of Planctomycetes and their phenomic and genomic characterization uncovers novel biology.</title>
        <authorList>
            <person name="Wiegand S."/>
            <person name="Jogler M."/>
            <person name="Boedeker C."/>
            <person name="Pinto D."/>
            <person name="Vollmers J."/>
            <person name="Rivas-Marin E."/>
            <person name="Kohn T."/>
            <person name="Peeters S.H."/>
            <person name="Heuer A."/>
            <person name="Rast P."/>
            <person name="Oberbeckmann S."/>
            <person name="Bunk B."/>
            <person name="Jeske O."/>
            <person name="Meyerdierks A."/>
            <person name="Storesund J.E."/>
            <person name="Kallscheuer N."/>
            <person name="Luecker S."/>
            <person name="Lage O.M."/>
            <person name="Pohl T."/>
            <person name="Merkel B.J."/>
            <person name="Hornburger P."/>
            <person name="Mueller R.-W."/>
            <person name="Bruemmer F."/>
            <person name="Labrenz M."/>
            <person name="Spormann A.M."/>
            <person name="Op Den Camp H."/>
            <person name="Overmann J."/>
            <person name="Amann R."/>
            <person name="Jetten M.S.M."/>
            <person name="Mascher T."/>
            <person name="Medema M.H."/>
            <person name="Devos D.P."/>
            <person name="Kaster A.-K."/>
            <person name="Ovreas L."/>
            <person name="Rohde M."/>
            <person name="Galperin M.Y."/>
            <person name="Jogler C."/>
        </authorList>
    </citation>
    <scope>NUCLEOTIDE SEQUENCE [LARGE SCALE GENOMIC DNA]</scope>
    <source>
        <strain evidence="2 3">Pla123a</strain>
    </source>
</reference>
<dbReference type="EMBL" id="SJPO01000014">
    <property type="protein sequence ID" value="TWT66840.1"/>
    <property type="molecule type" value="Genomic_DNA"/>
</dbReference>
<dbReference type="Proteomes" id="UP000318478">
    <property type="component" value="Unassembled WGS sequence"/>
</dbReference>
<accession>A0A5C5XVC8</accession>
<dbReference type="RefSeq" id="WP_146591219.1">
    <property type="nucleotide sequence ID" value="NZ_SJPO01000014.1"/>
</dbReference>
<comment type="caution">
    <text evidence="2">The sequence shown here is derived from an EMBL/GenBank/DDBJ whole genome shotgun (WGS) entry which is preliminary data.</text>
</comment>
<feature type="transmembrane region" description="Helical" evidence="1">
    <location>
        <begin position="12"/>
        <end position="33"/>
    </location>
</feature>
<dbReference type="AlphaFoldDB" id="A0A5C5XVC8"/>
<evidence type="ECO:0000256" key="1">
    <source>
        <dbReference type="SAM" id="Phobius"/>
    </source>
</evidence>
<sequence>MNQSTTETLLRFSSVTGMLIFIAVFVGVAAWILTRSRRQVRDWSQMPLEDHDARPHQ</sequence>
<keyword evidence="1" id="KW-0472">Membrane</keyword>
<protein>
    <recommendedName>
        <fullName evidence="4">Cbb3-type cytochrome oxidase component FixQ</fullName>
    </recommendedName>
</protein>
<proteinExistence type="predicted"/>
<evidence type="ECO:0008006" key="4">
    <source>
        <dbReference type="Google" id="ProtNLM"/>
    </source>
</evidence>
<evidence type="ECO:0000313" key="2">
    <source>
        <dbReference type="EMBL" id="TWT66840.1"/>
    </source>
</evidence>
<name>A0A5C5XVC8_9BACT</name>
<dbReference type="Pfam" id="PF05545">
    <property type="entry name" value="FixQ"/>
    <property type="match status" value="1"/>
</dbReference>
<dbReference type="InterPro" id="IPR008621">
    <property type="entry name" value="Cbb3-typ_cyt_oxidase_comp"/>
</dbReference>
<organism evidence="2 3">
    <name type="scientific">Posidoniimonas polymericola</name>
    <dbReference type="NCBI Taxonomy" id="2528002"/>
    <lineage>
        <taxon>Bacteria</taxon>
        <taxon>Pseudomonadati</taxon>
        <taxon>Planctomycetota</taxon>
        <taxon>Planctomycetia</taxon>
        <taxon>Pirellulales</taxon>
        <taxon>Lacipirellulaceae</taxon>
        <taxon>Posidoniimonas</taxon>
    </lineage>
</organism>
<keyword evidence="1" id="KW-1133">Transmembrane helix</keyword>